<keyword evidence="2" id="KW-0677">Repeat</keyword>
<comment type="caution">
    <text evidence="4">The sequence shown here is derived from an EMBL/GenBank/DDBJ whole genome shotgun (WGS) entry which is preliminary data.</text>
</comment>
<dbReference type="Proteomes" id="UP000245207">
    <property type="component" value="Unassembled WGS sequence"/>
</dbReference>
<evidence type="ECO:0000256" key="2">
    <source>
        <dbReference type="ARBA" id="ARBA00022737"/>
    </source>
</evidence>
<keyword evidence="1" id="KW-0433">Leucine-rich repeat</keyword>
<evidence type="ECO:0000256" key="1">
    <source>
        <dbReference type="ARBA" id="ARBA00022614"/>
    </source>
</evidence>
<feature type="domain" description="C-JID" evidence="3">
    <location>
        <begin position="23"/>
        <end position="139"/>
    </location>
</feature>
<keyword evidence="5" id="KW-1185">Reference proteome</keyword>
<accession>A0A2U1KMY3</accession>
<dbReference type="InterPro" id="IPR045344">
    <property type="entry name" value="C-JID"/>
</dbReference>
<gene>
    <name evidence="4" type="ORF">CTI12_AA586390</name>
</gene>
<evidence type="ECO:0000259" key="3">
    <source>
        <dbReference type="Pfam" id="PF20160"/>
    </source>
</evidence>
<organism evidence="4 5">
    <name type="scientific">Artemisia annua</name>
    <name type="common">Sweet wormwood</name>
    <dbReference type="NCBI Taxonomy" id="35608"/>
    <lineage>
        <taxon>Eukaryota</taxon>
        <taxon>Viridiplantae</taxon>
        <taxon>Streptophyta</taxon>
        <taxon>Embryophyta</taxon>
        <taxon>Tracheophyta</taxon>
        <taxon>Spermatophyta</taxon>
        <taxon>Magnoliopsida</taxon>
        <taxon>eudicotyledons</taxon>
        <taxon>Gunneridae</taxon>
        <taxon>Pentapetalae</taxon>
        <taxon>asterids</taxon>
        <taxon>campanulids</taxon>
        <taxon>Asterales</taxon>
        <taxon>Asteraceae</taxon>
        <taxon>Asteroideae</taxon>
        <taxon>Anthemideae</taxon>
        <taxon>Artemisiinae</taxon>
        <taxon>Artemisia</taxon>
    </lineage>
</organism>
<sequence>MEVLGSYRYRGSSIKYMDIIYDGNSIPNWFTNKSMGNQVKVELPLDWSFSKFRGYGICVVLKRKNLPDILEILDFDILDTLEYFKDKPIRIDESDMILLHYTTSEIEWKEAKNFVTFCFNESEGFEVKEMGVRVVCDEDLDQEADG</sequence>
<dbReference type="AlphaFoldDB" id="A0A2U1KMY3"/>
<evidence type="ECO:0000313" key="5">
    <source>
        <dbReference type="Proteomes" id="UP000245207"/>
    </source>
</evidence>
<protein>
    <recommendedName>
        <fullName evidence="3">C-JID domain-containing protein</fullName>
    </recommendedName>
</protein>
<evidence type="ECO:0000313" key="4">
    <source>
        <dbReference type="EMBL" id="PWA38130.1"/>
    </source>
</evidence>
<dbReference type="OrthoDB" id="1751278at2759"/>
<reference evidence="4 5" key="1">
    <citation type="journal article" date="2018" name="Mol. Plant">
        <title>The genome of Artemisia annua provides insight into the evolution of Asteraceae family and artemisinin biosynthesis.</title>
        <authorList>
            <person name="Shen Q."/>
            <person name="Zhang L."/>
            <person name="Liao Z."/>
            <person name="Wang S."/>
            <person name="Yan T."/>
            <person name="Shi P."/>
            <person name="Liu M."/>
            <person name="Fu X."/>
            <person name="Pan Q."/>
            <person name="Wang Y."/>
            <person name="Lv Z."/>
            <person name="Lu X."/>
            <person name="Zhang F."/>
            <person name="Jiang W."/>
            <person name="Ma Y."/>
            <person name="Chen M."/>
            <person name="Hao X."/>
            <person name="Li L."/>
            <person name="Tang Y."/>
            <person name="Lv G."/>
            <person name="Zhou Y."/>
            <person name="Sun X."/>
            <person name="Brodelius P.E."/>
            <person name="Rose J.K.C."/>
            <person name="Tang K."/>
        </authorList>
    </citation>
    <scope>NUCLEOTIDE SEQUENCE [LARGE SCALE GENOMIC DNA]</scope>
    <source>
        <strain evidence="5">cv. Huhao1</strain>
        <tissue evidence="4">Leaf</tissue>
    </source>
</reference>
<dbReference type="Pfam" id="PF20160">
    <property type="entry name" value="C-JID"/>
    <property type="match status" value="1"/>
</dbReference>
<name>A0A2U1KMY3_ARTAN</name>
<proteinExistence type="predicted"/>
<dbReference type="EMBL" id="PKPP01015961">
    <property type="protein sequence ID" value="PWA38130.1"/>
    <property type="molecule type" value="Genomic_DNA"/>
</dbReference>